<reference evidence="3" key="1">
    <citation type="submission" date="2022-11" db="UniProtKB">
        <authorList>
            <consortium name="WormBaseParasite"/>
        </authorList>
    </citation>
    <scope>IDENTIFICATION</scope>
</reference>
<organism evidence="2 3">
    <name type="scientific">Parascaris univalens</name>
    <name type="common">Nematode worm</name>
    <dbReference type="NCBI Taxonomy" id="6257"/>
    <lineage>
        <taxon>Eukaryota</taxon>
        <taxon>Metazoa</taxon>
        <taxon>Ecdysozoa</taxon>
        <taxon>Nematoda</taxon>
        <taxon>Chromadorea</taxon>
        <taxon>Rhabditida</taxon>
        <taxon>Spirurina</taxon>
        <taxon>Ascaridomorpha</taxon>
        <taxon>Ascaridoidea</taxon>
        <taxon>Ascarididae</taxon>
        <taxon>Parascaris</taxon>
    </lineage>
</organism>
<name>A0A915A791_PARUN</name>
<feature type="region of interest" description="Disordered" evidence="1">
    <location>
        <begin position="67"/>
        <end position="88"/>
    </location>
</feature>
<sequence length="116" mass="12913">RAVLLSHMERSGRQLGKAIRESVSRFLETAAGRDVTINISARLVKRQNAVVSNDNKKVAVETKATRFEQVSSHDERKSKADHISERSSNGSCIVGSLSLEAFKFKLLKQLEDFPTV</sequence>
<feature type="compositionally biased region" description="Basic and acidic residues" evidence="1">
    <location>
        <begin position="67"/>
        <end position="85"/>
    </location>
</feature>
<evidence type="ECO:0000256" key="1">
    <source>
        <dbReference type="SAM" id="MobiDB-lite"/>
    </source>
</evidence>
<dbReference type="Proteomes" id="UP000887569">
    <property type="component" value="Unplaced"/>
</dbReference>
<protein>
    <submittedName>
        <fullName evidence="3">Uncharacterized protein</fullName>
    </submittedName>
</protein>
<dbReference type="AlphaFoldDB" id="A0A915A791"/>
<proteinExistence type="predicted"/>
<accession>A0A915A791</accession>
<dbReference type="WBParaSite" id="PgE247_g001_t03">
    <property type="protein sequence ID" value="PgE247_g001_t03"/>
    <property type="gene ID" value="PgE247_g001"/>
</dbReference>
<evidence type="ECO:0000313" key="3">
    <source>
        <dbReference type="WBParaSite" id="PgE247_g001_t03"/>
    </source>
</evidence>
<keyword evidence="2" id="KW-1185">Reference proteome</keyword>
<evidence type="ECO:0000313" key="2">
    <source>
        <dbReference type="Proteomes" id="UP000887569"/>
    </source>
</evidence>